<sequence length="82" mass="9694">MITPLILVPEPPTATKYNQILSGLLYIGESKIRQELSFQTRIIQIYFYTKQWLVFLGKLQFKNTDLFIKNFNTIYDSVYVIL</sequence>
<name>A0A0B7MCI7_9FIRM</name>
<accession>A0A0B7MCI7</accession>
<keyword evidence="2" id="KW-1185">Reference proteome</keyword>
<protein>
    <submittedName>
        <fullName evidence="1">Uncharacterized protein</fullName>
    </submittedName>
</protein>
<gene>
    <name evidence="1" type="ORF">SSCH_1230003</name>
</gene>
<proteinExistence type="predicted"/>
<dbReference type="AlphaFoldDB" id="A0A0B7MCI7"/>
<dbReference type="Proteomes" id="UP000046155">
    <property type="component" value="Unassembled WGS sequence"/>
</dbReference>
<organism evidence="1 2">
    <name type="scientific">Syntrophaceticus schinkii</name>
    <dbReference type="NCBI Taxonomy" id="499207"/>
    <lineage>
        <taxon>Bacteria</taxon>
        <taxon>Bacillati</taxon>
        <taxon>Bacillota</taxon>
        <taxon>Clostridia</taxon>
        <taxon>Thermoanaerobacterales</taxon>
        <taxon>Thermoanaerobacterales Family III. Incertae Sedis</taxon>
        <taxon>Syntrophaceticus</taxon>
    </lineage>
</organism>
<reference evidence="2" key="1">
    <citation type="submission" date="2015-01" db="EMBL/GenBank/DDBJ databases">
        <authorList>
            <person name="Manzoor Shahid"/>
            <person name="Zubair Saima"/>
        </authorList>
    </citation>
    <scope>NUCLEOTIDE SEQUENCE [LARGE SCALE GENOMIC DNA]</scope>
    <source>
        <strain evidence="2">Sp3</strain>
    </source>
</reference>
<evidence type="ECO:0000313" key="1">
    <source>
        <dbReference type="EMBL" id="CEO87770.1"/>
    </source>
</evidence>
<dbReference type="EMBL" id="CDRZ01000028">
    <property type="protein sequence ID" value="CEO87770.1"/>
    <property type="molecule type" value="Genomic_DNA"/>
</dbReference>
<evidence type="ECO:0000313" key="2">
    <source>
        <dbReference type="Proteomes" id="UP000046155"/>
    </source>
</evidence>